<feature type="chain" id="PRO_5018069364" evidence="4">
    <location>
        <begin position="21"/>
        <end position="181"/>
    </location>
</feature>
<dbReference type="PROSITE" id="PS50082">
    <property type="entry name" value="WD_REPEATS_2"/>
    <property type="match status" value="2"/>
</dbReference>
<comment type="caution">
    <text evidence="5">The sequence shown here is derived from an EMBL/GenBank/DDBJ whole genome shotgun (WGS) entry which is preliminary data.</text>
</comment>
<dbReference type="GO" id="GO:0000027">
    <property type="term" value="P:ribosomal large subunit assembly"/>
    <property type="evidence" value="ECO:0007669"/>
    <property type="project" value="TreeGrafter"/>
</dbReference>
<dbReference type="AlphaFoldDB" id="A0A3M7QTV4"/>
<keyword evidence="5" id="KW-0418">Kinase</keyword>
<dbReference type="SUPFAM" id="SSF50978">
    <property type="entry name" value="WD40 repeat-like"/>
    <property type="match status" value="1"/>
</dbReference>
<organism evidence="5 6">
    <name type="scientific">Brachionus plicatilis</name>
    <name type="common">Marine rotifer</name>
    <name type="synonym">Brachionus muelleri</name>
    <dbReference type="NCBI Taxonomy" id="10195"/>
    <lineage>
        <taxon>Eukaryota</taxon>
        <taxon>Metazoa</taxon>
        <taxon>Spiralia</taxon>
        <taxon>Gnathifera</taxon>
        <taxon>Rotifera</taxon>
        <taxon>Eurotatoria</taxon>
        <taxon>Monogononta</taxon>
        <taxon>Pseudotrocha</taxon>
        <taxon>Ploima</taxon>
        <taxon>Brachionidae</taxon>
        <taxon>Brachionus</taxon>
    </lineage>
</organism>
<dbReference type="InterPro" id="IPR001680">
    <property type="entry name" value="WD40_rpt"/>
</dbReference>
<feature type="signal peptide" evidence="4">
    <location>
        <begin position="1"/>
        <end position="20"/>
    </location>
</feature>
<reference evidence="5 6" key="1">
    <citation type="journal article" date="2018" name="Sci. Rep.">
        <title>Genomic signatures of local adaptation to the degree of environmental predictability in rotifers.</title>
        <authorList>
            <person name="Franch-Gras L."/>
            <person name="Hahn C."/>
            <person name="Garcia-Roger E.M."/>
            <person name="Carmona M.J."/>
            <person name="Serra M."/>
            <person name="Gomez A."/>
        </authorList>
    </citation>
    <scope>NUCLEOTIDE SEQUENCE [LARGE SCALE GENOMIC DNA]</scope>
    <source>
        <strain evidence="5">HYR1</strain>
    </source>
</reference>
<dbReference type="PRINTS" id="PR00320">
    <property type="entry name" value="GPROTEINBRPT"/>
</dbReference>
<dbReference type="Gene3D" id="2.130.10.10">
    <property type="entry name" value="YVTN repeat-like/Quinoprotein amine dehydrogenase"/>
    <property type="match status" value="1"/>
</dbReference>
<evidence type="ECO:0000313" key="5">
    <source>
        <dbReference type="EMBL" id="RNA14867.1"/>
    </source>
</evidence>
<feature type="repeat" description="WD" evidence="3">
    <location>
        <begin position="64"/>
        <end position="96"/>
    </location>
</feature>
<dbReference type="GO" id="GO:0005730">
    <property type="term" value="C:nucleolus"/>
    <property type="evidence" value="ECO:0007669"/>
    <property type="project" value="TreeGrafter"/>
</dbReference>
<dbReference type="OrthoDB" id="2686672at2759"/>
<feature type="repeat" description="WD" evidence="3">
    <location>
        <begin position="150"/>
        <end position="181"/>
    </location>
</feature>
<dbReference type="Proteomes" id="UP000276133">
    <property type="component" value="Unassembled WGS sequence"/>
</dbReference>
<evidence type="ECO:0000256" key="2">
    <source>
        <dbReference type="ARBA" id="ARBA00022737"/>
    </source>
</evidence>
<evidence type="ECO:0000256" key="4">
    <source>
        <dbReference type="SAM" id="SignalP"/>
    </source>
</evidence>
<dbReference type="PANTHER" id="PTHR19848">
    <property type="entry name" value="WD40 REPEAT PROTEIN"/>
    <property type="match status" value="1"/>
</dbReference>
<dbReference type="GO" id="GO:0007219">
    <property type="term" value="P:Notch signaling pathway"/>
    <property type="evidence" value="ECO:0007669"/>
    <property type="project" value="TreeGrafter"/>
</dbReference>
<keyword evidence="1 3" id="KW-0853">WD repeat</keyword>
<gene>
    <name evidence="5" type="ORF">BpHYR1_030013</name>
</gene>
<name>A0A3M7QTV4_BRAPC</name>
<dbReference type="STRING" id="10195.A0A3M7QTV4"/>
<dbReference type="Pfam" id="PF00400">
    <property type="entry name" value="WD40"/>
    <property type="match status" value="2"/>
</dbReference>
<dbReference type="PROSITE" id="PS50294">
    <property type="entry name" value="WD_REPEATS_REGION"/>
    <property type="match status" value="1"/>
</dbReference>
<keyword evidence="6" id="KW-1185">Reference proteome</keyword>
<dbReference type="GO" id="GO:0016301">
    <property type="term" value="F:kinase activity"/>
    <property type="evidence" value="ECO:0007669"/>
    <property type="project" value="UniProtKB-KW"/>
</dbReference>
<evidence type="ECO:0000313" key="6">
    <source>
        <dbReference type="Proteomes" id="UP000276133"/>
    </source>
</evidence>
<protein>
    <submittedName>
        <fullName evidence="5">Serine threonine kinase</fullName>
    </submittedName>
</protein>
<accession>A0A3M7QTV4</accession>
<proteinExistence type="predicted"/>
<keyword evidence="4" id="KW-0732">Signal</keyword>
<dbReference type="InterPro" id="IPR015943">
    <property type="entry name" value="WD40/YVTN_repeat-like_dom_sf"/>
</dbReference>
<evidence type="ECO:0000256" key="1">
    <source>
        <dbReference type="ARBA" id="ARBA00022574"/>
    </source>
</evidence>
<evidence type="ECO:0000256" key="3">
    <source>
        <dbReference type="PROSITE-ProRule" id="PRU00221"/>
    </source>
</evidence>
<dbReference type="InterPro" id="IPR020472">
    <property type="entry name" value="WD40_PAC1"/>
</dbReference>
<dbReference type="PANTHER" id="PTHR19848:SF6">
    <property type="entry name" value="E3 UBIQUITIN-PROTEIN LIGASE TRAF7"/>
    <property type="match status" value="1"/>
</dbReference>
<keyword evidence="2" id="KW-0677">Repeat</keyword>
<sequence length="181" mass="19954">MKFILALIIFAFLIFFPIHCSNPYQPRSFSRAIAVMPNGEYVCDSGRDTIDIWCPYNNKVSASLRGHRSHSVTALVILPNGNLASGSMDCTIKIWNPNLEQNVALMRIIRVPGDEINALALLQNGDLASGTKKAKIKIWNPMNGTLLRTLTGHSLSINALVCLNNGFLASGSRDKTIKIWN</sequence>
<dbReference type="SMART" id="SM00320">
    <property type="entry name" value="WD40"/>
    <property type="match status" value="3"/>
</dbReference>
<dbReference type="InterPro" id="IPR036322">
    <property type="entry name" value="WD40_repeat_dom_sf"/>
</dbReference>
<keyword evidence="5" id="KW-0808">Transferase</keyword>
<dbReference type="EMBL" id="REGN01005098">
    <property type="protein sequence ID" value="RNA14867.1"/>
    <property type="molecule type" value="Genomic_DNA"/>
</dbReference>